<dbReference type="RefSeq" id="WP_238202377.1">
    <property type="nucleotide sequence ID" value="NZ_BPQE01000011.1"/>
</dbReference>
<comment type="caution">
    <text evidence="2">The sequence shown here is derived from an EMBL/GenBank/DDBJ whole genome shotgun (WGS) entry which is preliminary data.</text>
</comment>
<feature type="region of interest" description="Disordered" evidence="1">
    <location>
        <begin position="102"/>
        <end position="127"/>
    </location>
</feature>
<feature type="region of interest" description="Disordered" evidence="1">
    <location>
        <begin position="392"/>
        <end position="418"/>
    </location>
</feature>
<organism evidence="2 3">
    <name type="scientific">Methylobacterium aerolatum</name>
    <dbReference type="NCBI Taxonomy" id="418708"/>
    <lineage>
        <taxon>Bacteria</taxon>
        <taxon>Pseudomonadati</taxon>
        <taxon>Pseudomonadota</taxon>
        <taxon>Alphaproteobacteria</taxon>
        <taxon>Hyphomicrobiales</taxon>
        <taxon>Methylobacteriaceae</taxon>
        <taxon>Methylobacterium</taxon>
    </lineage>
</organism>
<feature type="compositionally biased region" description="Basic and acidic residues" evidence="1">
    <location>
        <begin position="404"/>
        <end position="418"/>
    </location>
</feature>
<dbReference type="InterPro" id="IPR035437">
    <property type="entry name" value="SNase_OB-fold_sf"/>
</dbReference>
<proteinExistence type="predicted"/>
<feature type="region of interest" description="Disordered" evidence="1">
    <location>
        <begin position="141"/>
        <end position="224"/>
    </location>
</feature>
<sequence length="418" mass="43037">MTSSTGVAEQEARPAHPQLESPDRAALLATLRTEIAKARPYPVAERTLTLIAQAALEPQAAPPGYRVIDRDGAPRRHAAAEGEEARPFTLADLLDELRAQHPGLFQPPEPVKPADPVPEPRDASRSVNAAEMRAATARFLGTQSERARTLAEQSSVQGRALAQSAAGAFASLKQRMNKEPSTEAGSAEAVPPAAAPPAGEPAGRFAGSVNGADDLDRSGGGRRRMMLWGGGAAAAAAALVAVLASQSPPSETPSPTPAPSAPSATPPAAKPTAKAPPAEPSAVARAPSVPDNVTPPPEGDGRGDSDGDAPPPAANAVTGTVQVIDTATLKLNGKLVHLFGVEWVRGGQAEELTRYIAGRPVTCQPAPGSESMNCSIDGRDLSEVILYNGGGRASPEASPELVAAEDHARSERLGVWKR</sequence>
<feature type="compositionally biased region" description="Basic and acidic residues" evidence="1">
    <location>
        <begin position="67"/>
        <end position="86"/>
    </location>
</feature>
<feature type="compositionally biased region" description="Pro residues" evidence="1">
    <location>
        <begin position="250"/>
        <end position="269"/>
    </location>
</feature>
<feature type="region of interest" description="Disordered" evidence="1">
    <location>
        <begin position="246"/>
        <end position="315"/>
    </location>
</feature>
<dbReference type="GO" id="GO:0004519">
    <property type="term" value="F:endonuclease activity"/>
    <property type="evidence" value="ECO:0007669"/>
    <property type="project" value="UniProtKB-KW"/>
</dbReference>
<reference evidence="2 3" key="1">
    <citation type="submission" date="2023-07" db="EMBL/GenBank/DDBJ databases">
        <title>Genomic Encyclopedia of Type Strains, Phase IV (KMG-IV): sequencing the most valuable type-strain genomes for metagenomic binning, comparative biology and taxonomic classification.</title>
        <authorList>
            <person name="Goeker M."/>
        </authorList>
    </citation>
    <scope>NUCLEOTIDE SEQUENCE [LARGE SCALE GENOMIC DNA]</scope>
    <source>
        <strain evidence="2 3">DSM 19013</strain>
    </source>
</reference>
<accession>A0ABU0I3Y7</accession>
<dbReference type="EMBL" id="JAUSVP010000008">
    <property type="protein sequence ID" value="MDQ0448406.1"/>
    <property type="molecule type" value="Genomic_DNA"/>
</dbReference>
<feature type="compositionally biased region" description="Pro residues" evidence="1">
    <location>
        <begin position="105"/>
        <end position="117"/>
    </location>
</feature>
<feature type="region of interest" description="Disordered" evidence="1">
    <location>
        <begin position="63"/>
        <end position="86"/>
    </location>
</feature>
<feature type="compositionally biased region" description="Low complexity" evidence="1">
    <location>
        <begin position="183"/>
        <end position="192"/>
    </location>
</feature>
<feature type="compositionally biased region" description="Low complexity" evidence="1">
    <location>
        <begin position="157"/>
        <end position="172"/>
    </location>
</feature>
<feature type="region of interest" description="Disordered" evidence="1">
    <location>
        <begin position="1"/>
        <end position="23"/>
    </location>
</feature>
<dbReference type="Proteomes" id="UP001231124">
    <property type="component" value="Unassembled WGS sequence"/>
</dbReference>
<evidence type="ECO:0000256" key="1">
    <source>
        <dbReference type="SAM" id="MobiDB-lite"/>
    </source>
</evidence>
<keyword evidence="2" id="KW-0378">Hydrolase</keyword>
<evidence type="ECO:0000313" key="2">
    <source>
        <dbReference type="EMBL" id="MDQ0448406.1"/>
    </source>
</evidence>
<keyword evidence="2" id="KW-0255">Endonuclease</keyword>
<name>A0ABU0I3Y7_9HYPH</name>
<protein>
    <submittedName>
        <fullName evidence="2">Endonuclease YncB(Thermonuclease family)</fullName>
    </submittedName>
</protein>
<keyword evidence="2" id="KW-0540">Nuclease</keyword>
<evidence type="ECO:0000313" key="3">
    <source>
        <dbReference type="Proteomes" id="UP001231124"/>
    </source>
</evidence>
<gene>
    <name evidence="2" type="ORF">QO012_002915</name>
</gene>
<keyword evidence="3" id="KW-1185">Reference proteome</keyword>
<feature type="compositionally biased region" description="Low complexity" evidence="1">
    <location>
        <begin position="270"/>
        <end position="282"/>
    </location>
</feature>
<dbReference type="SUPFAM" id="SSF50199">
    <property type="entry name" value="Staphylococcal nuclease"/>
    <property type="match status" value="1"/>
</dbReference>